<name>A0A5K7ZLE1_9BACT</name>
<dbReference type="KEGG" id="dov:DSCO28_16610"/>
<dbReference type="GO" id="GO:0046872">
    <property type="term" value="F:metal ion binding"/>
    <property type="evidence" value="ECO:0007669"/>
    <property type="project" value="UniProtKB-KW"/>
</dbReference>
<dbReference type="AlphaFoldDB" id="A0A5K7ZLE1"/>
<dbReference type="GO" id="GO:0005886">
    <property type="term" value="C:plasma membrane"/>
    <property type="evidence" value="ECO:0007669"/>
    <property type="project" value="TreeGrafter"/>
</dbReference>
<dbReference type="SUPFAM" id="SSF46548">
    <property type="entry name" value="alpha-helical ferredoxin"/>
    <property type="match status" value="1"/>
</dbReference>
<keyword evidence="2" id="KW-0479">Metal-binding</keyword>
<evidence type="ECO:0000256" key="2">
    <source>
        <dbReference type="ARBA" id="ARBA00022723"/>
    </source>
</evidence>
<dbReference type="Proteomes" id="UP000425960">
    <property type="component" value="Chromosome"/>
</dbReference>
<keyword evidence="1" id="KW-0004">4Fe-4S</keyword>
<proteinExistence type="predicted"/>
<dbReference type="InterPro" id="IPR004017">
    <property type="entry name" value="Cys_rich_dom"/>
</dbReference>
<dbReference type="PANTHER" id="PTHR43255:SF1">
    <property type="entry name" value="IRON-SULFUR-BINDING OXIDOREDUCTASE FADF-RELATED"/>
    <property type="match status" value="1"/>
</dbReference>
<accession>A0A5K7ZLE1</accession>
<feature type="domain" description="4Fe-4S ferredoxin-type" evidence="6">
    <location>
        <begin position="6"/>
        <end position="36"/>
    </location>
</feature>
<protein>
    <recommendedName>
        <fullName evidence="6">4Fe-4S ferredoxin-type domain-containing protein</fullName>
    </recommendedName>
</protein>
<evidence type="ECO:0000256" key="5">
    <source>
        <dbReference type="ARBA" id="ARBA00023014"/>
    </source>
</evidence>
<evidence type="ECO:0000313" key="8">
    <source>
        <dbReference type="Proteomes" id="UP000425960"/>
    </source>
</evidence>
<dbReference type="PROSITE" id="PS00198">
    <property type="entry name" value="4FE4S_FER_1"/>
    <property type="match status" value="2"/>
</dbReference>
<dbReference type="InterPro" id="IPR051460">
    <property type="entry name" value="HdrC_iron-sulfur_subunit"/>
</dbReference>
<evidence type="ECO:0000256" key="1">
    <source>
        <dbReference type="ARBA" id="ARBA00022485"/>
    </source>
</evidence>
<organism evidence="7 8">
    <name type="scientific">Desulfosarcina ovata subsp. sediminis</name>
    <dbReference type="NCBI Taxonomy" id="885957"/>
    <lineage>
        <taxon>Bacteria</taxon>
        <taxon>Pseudomonadati</taxon>
        <taxon>Thermodesulfobacteriota</taxon>
        <taxon>Desulfobacteria</taxon>
        <taxon>Desulfobacterales</taxon>
        <taxon>Desulfosarcinaceae</taxon>
        <taxon>Desulfosarcina</taxon>
    </lineage>
</organism>
<dbReference type="GO" id="GO:0016491">
    <property type="term" value="F:oxidoreductase activity"/>
    <property type="evidence" value="ECO:0007669"/>
    <property type="project" value="UniProtKB-KW"/>
</dbReference>
<evidence type="ECO:0000256" key="3">
    <source>
        <dbReference type="ARBA" id="ARBA00023002"/>
    </source>
</evidence>
<dbReference type="InterPro" id="IPR017900">
    <property type="entry name" value="4Fe4S_Fe_S_CS"/>
</dbReference>
<dbReference type="InterPro" id="IPR009051">
    <property type="entry name" value="Helical_ferredxn"/>
</dbReference>
<dbReference type="PROSITE" id="PS51379">
    <property type="entry name" value="4FE4S_FER_2"/>
    <property type="match status" value="1"/>
</dbReference>
<keyword evidence="3" id="KW-0560">Oxidoreductase</keyword>
<sequence>MENLSKSVQPFLEQCSRCGACVEQCPHLQAHEYESPADIAAALSNGDLNESLTNIVLECSLCGLCNQVCPEELDFKQMVLDARNAFTASGVIDPQQYRFLWVDYDWCLFSIFRDTYGLNDRYAPLMKTACDVLFFPGCMLSIQGHRIVESVYEWLGKNGDSVAMLTECCGAPLQQMGQFDRYKDYNETLWRTIKAKGPRQIVTACPTCHAQLIEGCDSSDDIEIVSLYQLMAESGLRTKVIGDGSATVHDSCTDRNGEIGTYVRMLLKDYELKEMAHHGANTICCGSGGLVSAVEHMVCAFRAQTRLDEVAATGADKCITYCMACAHRLATQTDTNNVAHILELVLNQWVDHEQFEEMAGAMWNGEAGEKNIERMQD</sequence>
<dbReference type="Gene3D" id="1.10.1060.10">
    <property type="entry name" value="Alpha-helical ferredoxin"/>
    <property type="match status" value="1"/>
</dbReference>
<dbReference type="InterPro" id="IPR017896">
    <property type="entry name" value="4Fe4S_Fe-S-bd"/>
</dbReference>
<dbReference type="Pfam" id="PF13183">
    <property type="entry name" value="Fer4_8"/>
    <property type="match status" value="1"/>
</dbReference>
<dbReference type="PANTHER" id="PTHR43255">
    <property type="entry name" value="IRON-SULFUR-BINDING OXIDOREDUCTASE FADF-RELATED-RELATED"/>
    <property type="match status" value="1"/>
</dbReference>
<gene>
    <name evidence="7" type="ORF">DSCO28_16610</name>
</gene>
<evidence type="ECO:0000256" key="4">
    <source>
        <dbReference type="ARBA" id="ARBA00023004"/>
    </source>
</evidence>
<dbReference type="EMBL" id="AP021876">
    <property type="protein sequence ID" value="BBO81095.1"/>
    <property type="molecule type" value="Genomic_DNA"/>
</dbReference>
<evidence type="ECO:0000259" key="6">
    <source>
        <dbReference type="PROSITE" id="PS51379"/>
    </source>
</evidence>
<keyword evidence="5" id="KW-0411">Iron-sulfur</keyword>
<dbReference type="GO" id="GO:0051539">
    <property type="term" value="F:4 iron, 4 sulfur cluster binding"/>
    <property type="evidence" value="ECO:0007669"/>
    <property type="project" value="UniProtKB-KW"/>
</dbReference>
<evidence type="ECO:0000313" key="7">
    <source>
        <dbReference type="EMBL" id="BBO81095.1"/>
    </source>
</evidence>
<keyword evidence="4" id="KW-0408">Iron</keyword>
<dbReference type="Pfam" id="PF02754">
    <property type="entry name" value="CCG"/>
    <property type="match status" value="2"/>
</dbReference>
<reference evidence="7 8" key="1">
    <citation type="submission" date="2019-11" db="EMBL/GenBank/DDBJ databases">
        <title>Comparative genomics of hydrocarbon-degrading Desulfosarcina strains.</title>
        <authorList>
            <person name="Watanabe M."/>
            <person name="Kojima H."/>
            <person name="Fukui M."/>
        </authorList>
    </citation>
    <scope>NUCLEOTIDE SEQUENCE [LARGE SCALE GENOMIC DNA]</scope>
    <source>
        <strain evidence="7 8">28bB2T</strain>
    </source>
</reference>